<sequence length="126" mass="15440">MFDFLDSDWFNITLEIIFLILVIYDIKHYIQTKKQEYLLNIVLTIGFAIWTLLPYYHKYITWDEQVKQKVTKTFIQDYNQTLGRCMSDELFKEYSYEDYVALDKNSTKYQSFLKEEKEDCLDDSWF</sequence>
<feature type="transmembrane region" description="Helical" evidence="1">
    <location>
        <begin position="37"/>
        <end position="56"/>
    </location>
</feature>
<protein>
    <submittedName>
        <fullName evidence="2">Uncharacterized protein</fullName>
    </submittedName>
</protein>
<reference evidence="2" key="1">
    <citation type="submission" date="2016-10" db="EMBL/GenBank/DDBJ databases">
        <authorList>
            <person name="de Groot N.N."/>
        </authorList>
    </citation>
    <scope>NUCLEOTIDE SEQUENCE</scope>
</reference>
<keyword evidence="1" id="KW-1133">Transmembrane helix</keyword>
<keyword evidence="1" id="KW-0472">Membrane</keyword>
<dbReference type="EMBL" id="FPHP01000002">
    <property type="protein sequence ID" value="SFV74686.1"/>
    <property type="molecule type" value="Genomic_DNA"/>
</dbReference>
<keyword evidence="1" id="KW-0812">Transmembrane</keyword>
<organism evidence="2">
    <name type="scientific">hydrothermal vent metagenome</name>
    <dbReference type="NCBI Taxonomy" id="652676"/>
    <lineage>
        <taxon>unclassified sequences</taxon>
        <taxon>metagenomes</taxon>
        <taxon>ecological metagenomes</taxon>
    </lineage>
</organism>
<dbReference type="AlphaFoldDB" id="A0A1W1D2Q5"/>
<evidence type="ECO:0000313" key="2">
    <source>
        <dbReference type="EMBL" id="SFV74686.1"/>
    </source>
</evidence>
<proteinExistence type="predicted"/>
<feature type="transmembrane region" description="Helical" evidence="1">
    <location>
        <begin position="12"/>
        <end position="30"/>
    </location>
</feature>
<name>A0A1W1D2Q5_9ZZZZ</name>
<gene>
    <name evidence="2" type="ORF">MNB_SM-3-577</name>
</gene>
<accession>A0A1W1D2Q5</accession>
<evidence type="ECO:0000256" key="1">
    <source>
        <dbReference type="SAM" id="Phobius"/>
    </source>
</evidence>